<dbReference type="PROSITE" id="PS50850">
    <property type="entry name" value="MFS"/>
    <property type="match status" value="1"/>
</dbReference>
<dbReference type="InterPro" id="IPR011701">
    <property type="entry name" value="MFS"/>
</dbReference>
<evidence type="ECO:0000256" key="7">
    <source>
        <dbReference type="SAM" id="MobiDB-lite"/>
    </source>
</evidence>
<feature type="domain" description="Major facilitator superfamily (MFS) profile" evidence="9">
    <location>
        <begin position="55"/>
        <end position="439"/>
    </location>
</feature>
<feature type="transmembrane region" description="Helical" evidence="8">
    <location>
        <begin position="126"/>
        <end position="146"/>
    </location>
</feature>
<dbReference type="CDD" id="cd17352">
    <property type="entry name" value="MFS_MCT_SLC16"/>
    <property type="match status" value="1"/>
</dbReference>
<evidence type="ECO:0000256" key="5">
    <source>
        <dbReference type="ARBA" id="ARBA00022989"/>
    </source>
</evidence>
<proteinExistence type="inferred from homology"/>
<evidence type="ECO:0000256" key="8">
    <source>
        <dbReference type="SAM" id="Phobius"/>
    </source>
</evidence>
<dbReference type="EMBL" id="MCFA01000075">
    <property type="protein sequence ID" value="ORY10279.1"/>
    <property type="molecule type" value="Genomic_DNA"/>
</dbReference>
<dbReference type="AlphaFoldDB" id="A0A1Y1ZJA5"/>
<evidence type="ECO:0000259" key="9">
    <source>
        <dbReference type="PROSITE" id="PS50850"/>
    </source>
</evidence>
<gene>
    <name evidence="10" type="ORF">BCR34DRAFT_486025</name>
</gene>
<feature type="transmembrane region" description="Helical" evidence="8">
    <location>
        <begin position="387"/>
        <end position="407"/>
    </location>
</feature>
<dbReference type="Proteomes" id="UP000193144">
    <property type="component" value="Unassembled WGS sequence"/>
</dbReference>
<feature type="transmembrane region" description="Helical" evidence="8">
    <location>
        <begin position="152"/>
        <end position="177"/>
    </location>
</feature>
<dbReference type="OrthoDB" id="5667at2759"/>
<feature type="transmembrane region" description="Helical" evidence="8">
    <location>
        <begin position="215"/>
        <end position="235"/>
    </location>
</feature>
<protein>
    <submittedName>
        <fullName evidence="10">Putative MFS transporter</fullName>
    </submittedName>
</protein>
<feature type="transmembrane region" description="Helical" evidence="8">
    <location>
        <begin position="96"/>
        <end position="119"/>
    </location>
</feature>
<feature type="region of interest" description="Disordered" evidence="7">
    <location>
        <begin position="1"/>
        <end position="49"/>
    </location>
</feature>
<feature type="transmembrane region" description="Helical" evidence="8">
    <location>
        <begin position="419"/>
        <end position="436"/>
    </location>
</feature>
<dbReference type="GO" id="GO:0016020">
    <property type="term" value="C:membrane"/>
    <property type="evidence" value="ECO:0007669"/>
    <property type="project" value="UniProtKB-SubCell"/>
</dbReference>
<name>A0A1Y1ZJA5_9PLEO</name>
<feature type="transmembrane region" description="Helical" evidence="8">
    <location>
        <begin position="260"/>
        <end position="282"/>
    </location>
</feature>
<evidence type="ECO:0000256" key="4">
    <source>
        <dbReference type="ARBA" id="ARBA00022692"/>
    </source>
</evidence>
<keyword evidence="6 8" id="KW-0472">Membrane</keyword>
<keyword evidence="5 8" id="KW-1133">Transmembrane helix</keyword>
<evidence type="ECO:0000256" key="1">
    <source>
        <dbReference type="ARBA" id="ARBA00004141"/>
    </source>
</evidence>
<evidence type="ECO:0000256" key="6">
    <source>
        <dbReference type="ARBA" id="ARBA00023136"/>
    </source>
</evidence>
<comment type="subcellular location">
    <subcellularLocation>
        <location evidence="1">Membrane</location>
        <topology evidence="1">Multi-pass membrane protein</topology>
    </subcellularLocation>
</comment>
<dbReference type="PANTHER" id="PTHR11360">
    <property type="entry name" value="MONOCARBOXYLATE TRANSPORTER"/>
    <property type="match status" value="1"/>
</dbReference>
<keyword evidence="3" id="KW-0813">Transport</keyword>
<evidence type="ECO:0000313" key="11">
    <source>
        <dbReference type="Proteomes" id="UP000193144"/>
    </source>
</evidence>
<keyword evidence="4 8" id="KW-0812">Transmembrane</keyword>
<dbReference type="SUPFAM" id="SSF103473">
    <property type="entry name" value="MFS general substrate transporter"/>
    <property type="match status" value="1"/>
</dbReference>
<feature type="transmembrane region" description="Helical" evidence="8">
    <location>
        <begin position="54"/>
        <end position="76"/>
    </location>
</feature>
<feature type="transmembrane region" description="Helical" evidence="8">
    <location>
        <begin position="323"/>
        <end position="342"/>
    </location>
</feature>
<accession>A0A1Y1ZJA5</accession>
<comment type="caution">
    <text evidence="10">The sequence shown here is derived from an EMBL/GenBank/DDBJ whole genome shotgun (WGS) entry which is preliminary data.</text>
</comment>
<dbReference type="GO" id="GO:0022857">
    <property type="term" value="F:transmembrane transporter activity"/>
    <property type="evidence" value="ECO:0007669"/>
    <property type="project" value="InterPro"/>
</dbReference>
<comment type="similarity">
    <text evidence="2">Belongs to the major facilitator superfamily. Monocarboxylate porter (TC 2.A.1.13) family.</text>
</comment>
<dbReference type="PANTHER" id="PTHR11360:SF224">
    <property type="entry name" value="MAJOR FACILITATOR SUPERFAMILY (MFS) PROFILE DOMAIN-CONTAINING PROTEIN-RELATED"/>
    <property type="match status" value="1"/>
</dbReference>
<dbReference type="Pfam" id="PF07690">
    <property type="entry name" value="MFS_1"/>
    <property type="match status" value="1"/>
</dbReference>
<feature type="transmembrane region" description="Helical" evidence="8">
    <location>
        <begin position="184"/>
        <end position="203"/>
    </location>
</feature>
<feature type="transmembrane region" description="Helical" evidence="8">
    <location>
        <begin position="294"/>
        <end position="311"/>
    </location>
</feature>
<dbReference type="Gene3D" id="1.20.1250.20">
    <property type="entry name" value="MFS general substrate transporter like domains"/>
    <property type="match status" value="2"/>
</dbReference>
<evidence type="ECO:0000256" key="2">
    <source>
        <dbReference type="ARBA" id="ARBA00006727"/>
    </source>
</evidence>
<reference evidence="10 11" key="1">
    <citation type="submission" date="2016-07" db="EMBL/GenBank/DDBJ databases">
        <title>Pervasive Adenine N6-methylation of Active Genes in Fungi.</title>
        <authorList>
            <consortium name="DOE Joint Genome Institute"/>
            <person name="Mondo S.J."/>
            <person name="Dannebaum R.O."/>
            <person name="Kuo R.C."/>
            <person name="Labutti K."/>
            <person name="Haridas S."/>
            <person name="Kuo A."/>
            <person name="Salamov A."/>
            <person name="Ahrendt S.R."/>
            <person name="Lipzen A."/>
            <person name="Sullivan W."/>
            <person name="Andreopoulos W.B."/>
            <person name="Clum A."/>
            <person name="Lindquist E."/>
            <person name="Daum C."/>
            <person name="Ramamoorthy G.K."/>
            <person name="Gryganskyi A."/>
            <person name="Culley D."/>
            <person name="Magnuson J.K."/>
            <person name="James T.Y."/>
            <person name="O'Malley M.A."/>
            <person name="Stajich J.E."/>
            <person name="Spatafora J.W."/>
            <person name="Visel A."/>
            <person name="Grigoriev I.V."/>
        </authorList>
    </citation>
    <scope>NUCLEOTIDE SEQUENCE [LARGE SCALE GENOMIC DNA]</scope>
    <source>
        <strain evidence="10 11">CBS 115471</strain>
    </source>
</reference>
<evidence type="ECO:0000313" key="10">
    <source>
        <dbReference type="EMBL" id="ORY10279.1"/>
    </source>
</evidence>
<feature type="compositionally biased region" description="Polar residues" evidence="7">
    <location>
        <begin position="1"/>
        <end position="10"/>
    </location>
</feature>
<organism evidence="10 11">
    <name type="scientific">Clohesyomyces aquaticus</name>
    <dbReference type="NCBI Taxonomy" id="1231657"/>
    <lineage>
        <taxon>Eukaryota</taxon>
        <taxon>Fungi</taxon>
        <taxon>Dikarya</taxon>
        <taxon>Ascomycota</taxon>
        <taxon>Pezizomycotina</taxon>
        <taxon>Dothideomycetes</taxon>
        <taxon>Pleosporomycetidae</taxon>
        <taxon>Pleosporales</taxon>
        <taxon>Lindgomycetaceae</taxon>
        <taxon>Clohesyomyces</taxon>
    </lineage>
</organism>
<feature type="transmembrane region" description="Helical" evidence="8">
    <location>
        <begin position="348"/>
        <end position="375"/>
    </location>
</feature>
<dbReference type="InterPro" id="IPR036259">
    <property type="entry name" value="MFS_trans_sf"/>
</dbReference>
<sequence length="447" mass="48038">MEGSTNGQDITDQDVKSQKEFSVAPSPPLSTLERDTEKSVQTKPAGRQPPDGGVAAWLVVLGAWCTSFCSFGWVNSVGVFQEYYQNDLLRGYSPSTISWIASLQIFLMLALGPFVGAIYDHHGPRGLLFVGTLFHVFGLMMASLGTEYYQLLLAQGICSAIGVSSIFQPSVTCVATWFTKKRGIAIGVAFTGSSIGGIVFPIMVSHLIRSVGFGWAMRICAFLILSLLIIANLTVRPFQPPTPYKVTGAQLLKPLREIEFLLIAAGSFIFGFGFFAPLTFIPVEALAQGMNDHLAEYLLSILNAGSLFGRLSTGFFGDKVGYYNTFIISCYGTGLWILVLWLPGASAAATIAFTVLFGFFSGGSVSLLTPLVMAVSPMAEVGFRMGIVLFVTGVGMLVTSPICGAIADLDDGWTKVKIFAGVFCLAGTTFILVARLRKTGLKAFVRF</sequence>
<keyword evidence="11" id="KW-1185">Reference proteome</keyword>
<dbReference type="InterPro" id="IPR020846">
    <property type="entry name" value="MFS_dom"/>
</dbReference>
<evidence type="ECO:0000256" key="3">
    <source>
        <dbReference type="ARBA" id="ARBA00022448"/>
    </source>
</evidence>
<dbReference type="InterPro" id="IPR050327">
    <property type="entry name" value="Proton-linked_MCT"/>
</dbReference>